<dbReference type="AlphaFoldDB" id="A0A368TBV6"/>
<proteinExistence type="predicted"/>
<protein>
    <recommendedName>
        <fullName evidence="3">XRE family transcriptional regulator</fullName>
    </recommendedName>
</protein>
<comment type="caution">
    <text evidence="1">The sequence shown here is derived from an EMBL/GenBank/DDBJ whole genome shotgun (WGS) entry which is preliminary data.</text>
</comment>
<organism evidence="1 2">
    <name type="scientific">Marinitenerispora sediminis</name>
    <dbReference type="NCBI Taxonomy" id="1931232"/>
    <lineage>
        <taxon>Bacteria</taxon>
        <taxon>Bacillati</taxon>
        <taxon>Actinomycetota</taxon>
        <taxon>Actinomycetes</taxon>
        <taxon>Streptosporangiales</taxon>
        <taxon>Nocardiopsidaceae</taxon>
        <taxon>Marinitenerispora</taxon>
    </lineage>
</organism>
<reference evidence="1 2" key="1">
    <citation type="submission" date="2018-04" db="EMBL/GenBank/DDBJ databases">
        <title>Novel actinobacteria from marine sediment.</title>
        <authorList>
            <person name="Ng Z.Y."/>
            <person name="Tan G.Y.A."/>
        </authorList>
    </citation>
    <scope>NUCLEOTIDE SEQUENCE [LARGE SCALE GENOMIC DNA]</scope>
    <source>
        <strain evidence="1 2">TPS81</strain>
    </source>
</reference>
<dbReference type="OrthoDB" id="3215106at2"/>
<dbReference type="EMBL" id="QEIN01000002">
    <property type="protein sequence ID" value="RCV62592.1"/>
    <property type="molecule type" value="Genomic_DNA"/>
</dbReference>
<accession>A0A368TBV6</accession>
<sequence length="336" mass="36362">MAAWRAMRFASVAEGSNVGSETLDNLYDEVARISTAYPREPLNRVLGDLIEAQDVAFRLLEGRQRPRQTAELYLLSGVVSLMLAKASHDLGDPRAAMRQARTAYICADNADHDGLRLRVRAQQSLMAYWAGWATEAARYADLGRELASAVAGSAGVWMLSQSARTYASLGDSERARADLALAATKRDSLADDELDQMDGLMRFADCRYLYYCAEARIWIPGAEDEAEHAALQAIAAYDEAAAAGSPDWAYGDDAGARSDLALVRAAKGELDGVAEALRPVLDLPPDKRVAGVIASAMRVHGALREPRYHGSRQATRVQQEIEAYGRTPAAALSSGQ</sequence>
<gene>
    <name evidence="1" type="ORF">DEF24_00580</name>
</gene>
<evidence type="ECO:0000313" key="2">
    <source>
        <dbReference type="Proteomes" id="UP000253318"/>
    </source>
</evidence>
<dbReference type="Proteomes" id="UP000253318">
    <property type="component" value="Unassembled WGS sequence"/>
</dbReference>
<evidence type="ECO:0008006" key="3">
    <source>
        <dbReference type="Google" id="ProtNLM"/>
    </source>
</evidence>
<name>A0A368TBV6_9ACTN</name>
<evidence type="ECO:0000313" key="1">
    <source>
        <dbReference type="EMBL" id="RCV62592.1"/>
    </source>
</evidence>
<keyword evidence="2" id="KW-1185">Reference proteome</keyword>